<dbReference type="RefSeq" id="WP_229121731.1">
    <property type="nucleotide sequence ID" value="NZ_CP064791.1"/>
</dbReference>
<keyword evidence="1" id="KW-0472">Membrane</keyword>
<feature type="transmembrane region" description="Helical" evidence="1">
    <location>
        <begin position="50"/>
        <end position="71"/>
    </location>
</feature>
<evidence type="ECO:0000313" key="2">
    <source>
        <dbReference type="EMBL" id="QSG13777.1"/>
    </source>
</evidence>
<dbReference type="AlphaFoldDB" id="A0A897NM09"/>
<evidence type="ECO:0000256" key="1">
    <source>
        <dbReference type="SAM" id="Phobius"/>
    </source>
</evidence>
<protein>
    <recommendedName>
        <fullName evidence="4">Major facilitator superfamily (MFS) profile domain-containing protein</fullName>
    </recommendedName>
</protein>
<organism evidence="2 3">
    <name type="scientific">Halapricum desulfuricans</name>
    <dbReference type="NCBI Taxonomy" id="2841257"/>
    <lineage>
        <taxon>Archaea</taxon>
        <taxon>Methanobacteriati</taxon>
        <taxon>Methanobacteriota</taxon>
        <taxon>Stenosarchaea group</taxon>
        <taxon>Halobacteria</taxon>
        <taxon>Halobacteriales</taxon>
        <taxon>Haloarculaceae</taxon>
        <taxon>Halapricum</taxon>
    </lineage>
</organism>
<accession>A0A897NM09</accession>
<evidence type="ECO:0008006" key="4">
    <source>
        <dbReference type="Google" id="ProtNLM"/>
    </source>
</evidence>
<dbReference type="GeneID" id="68856865"/>
<keyword evidence="1" id="KW-1133">Transmembrane helix</keyword>
<keyword evidence="1" id="KW-0812">Transmembrane</keyword>
<dbReference type="EMBL" id="CP064791">
    <property type="protein sequence ID" value="QSG13777.1"/>
    <property type="molecule type" value="Genomic_DNA"/>
</dbReference>
<proteinExistence type="predicted"/>
<sequence>MGLFGAGFSAVGVGHLRIGARTRGLGEVVAGAGAIVFGLSFLVTPSIVPFVAGVIGLGLGGAVLAAESFGLSEA</sequence>
<dbReference type="Proteomes" id="UP000663292">
    <property type="component" value="Chromosome"/>
</dbReference>
<keyword evidence="3" id="KW-1185">Reference proteome</keyword>
<evidence type="ECO:0000313" key="3">
    <source>
        <dbReference type="Proteomes" id="UP000663292"/>
    </source>
</evidence>
<name>A0A897NM09_9EURY</name>
<feature type="transmembrane region" description="Helical" evidence="1">
    <location>
        <begin position="25"/>
        <end position="44"/>
    </location>
</feature>
<gene>
    <name evidence="2" type="ORF">HSEST_0225</name>
</gene>
<reference evidence="2 3" key="1">
    <citation type="submission" date="2020-11" db="EMBL/GenBank/DDBJ databases">
        <title>Carbohydrate-dependent, anaerobic sulfur respiration: A novel catabolism in halophilic archaea.</title>
        <authorList>
            <person name="Sorokin D.Y."/>
            <person name="Messina E."/>
            <person name="Smedile F."/>
            <person name="La Cono V."/>
            <person name="Hallsworth J.E."/>
            <person name="Yakimov M.M."/>
        </authorList>
    </citation>
    <scope>NUCLEOTIDE SEQUENCE [LARGE SCALE GENOMIC DNA]</scope>
    <source>
        <strain evidence="2 3">HSR-Est</strain>
    </source>
</reference>